<accession>A0A1B6M4P0</accession>
<evidence type="ECO:0000313" key="2">
    <source>
        <dbReference type="EMBL" id="JAT30895.1"/>
    </source>
</evidence>
<dbReference type="PANTHER" id="PTHR11161">
    <property type="entry name" value="O-ACYLTRANSFERASE"/>
    <property type="match status" value="1"/>
</dbReference>
<organism evidence="2">
    <name type="scientific">Graphocephala atropunctata</name>
    <dbReference type="NCBI Taxonomy" id="36148"/>
    <lineage>
        <taxon>Eukaryota</taxon>
        <taxon>Metazoa</taxon>
        <taxon>Ecdysozoa</taxon>
        <taxon>Arthropoda</taxon>
        <taxon>Hexapoda</taxon>
        <taxon>Insecta</taxon>
        <taxon>Pterygota</taxon>
        <taxon>Neoptera</taxon>
        <taxon>Paraneoptera</taxon>
        <taxon>Hemiptera</taxon>
        <taxon>Auchenorrhyncha</taxon>
        <taxon>Membracoidea</taxon>
        <taxon>Cicadellidae</taxon>
        <taxon>Cicadellinae</taxon>
        <taxon>Cicadellini</taxon>
        <taxon>Graphocephala</taxon>
    </lineage>
</organism>
<sequence>SAILWSGALAAETFFLISGTVRGYSYLRGRHNGNSCSILRQSILRYFRVTPTTAFIILFTSTLNIHLSNGPIWGKIMGFHELFCNKLWWANLLHISNCLGISFMCRMETWFLAADFQMF</sequence>
<dbReference type="EMBL" id="GEBQ01009082">
    <property type="protein sequence ID" value="JAT30895.1"/>
    <property type="molecule type" value="Transcribed_RNA"/>
</dbReference>
<keyword evidence="1" id="KW-0812">Transmembrane</keyword>
<dbReference type="InterPro" id="IPR052728">
    <property type="entry name" value="O2_lipid_transport_reg"/>
</dbReference>
<dbReference type="PANTHER" id="PTHR11161:SF22">
    <property type="entry name" value="ACYLTRANSFERASE 3 DOMAIN-CONTAINING PROTEIN-RELATED"/>
    <property type="match status" value="1"/>
</dbReference>
<proteinExistence type="predicted"/>
<gene>
    <name evidence="2" type="ORF">g.55135</name>
</gene>
<feature type="transmembrane region" description="Helical" evidence="1">
    <location>
        <begin position="6"/>
        <end position="25"/>
    </location>
</feature>
<dbReference type="AlphaFoldDB" id="A0A1B6M4P0"/>
<reference evidence="2" key="1">
    <citation type="submission" date="2015-11" db="EMBL/GenBank/DDBJ databases">
        <title>De novo transcriptome assembly of four potential Pierce s Disease insect vectors from Arizona vineyards.</title>
        <authorList>
            <person name="Tassone E.E."/>
        </authorList>
    </citation>
    <scope>NUCLEOTIDE SEQUENCE</scope>
</reference>
<feature type="non-terminal residue" evidence="2">
    <location>
        <position position="119"/>
    </location>
</feature>
<keyword evidence="1" id="KW-1133">Transmembrane helix</keyword>
<evidence type="ECO:0000256" key="1">
    <source>
        <dbReference type="SAM" id="Phobius"/>
    </source>
</evidence>
<name>A0A1B6M4P0_9HEMI</name>
<feature type="non-terminal residue" evidence="2">
    <location>
        <position position="1"/>
    </location>
</feature>
<keyword evidence="1" id="KW-0472">Membrane</keyword>
<feature type="transmembrane region" description="Helical" evidence="1">
    <location>
        <begin position="46"/>
        <end position="67"/>
    </location>
</feature>
<protein>
    <submittedName>
        <fullName evidence="2">Uncharacterized protein</fullName>
    </submittedName>
</protein>